<dbReference type="EMBL" id="JAKNSF020000031">
    <property type="protein sequence ID" value="KAK7728871.1"/>
    <property type="molecule type" value="Genomic_DNA"/>
</dbReference>
<comment type="caution">
    <text evidence="7">The sequence shown here is derived from an EMBL/GenBank/DDBJ whole genome shotgun (WGS) entry which is preliminary data.</text>
</comment>
<evidence type="ECO:0000313" key="8">
    <source>
        <dbReference type="Proteomes" id="UP001430848"/>
    </source>
</evidence>
<sequence length="552" mass="61045">MGSAGTNGTSRSPTMSISNPFRTRVLSGQVSAVLSVKFLLTNEMAMMCKTAGIHGMFLDMEHSTQDLHAVAQLVVACNFVGVSPIVRVPSKSPFHLSRALDAGAAAVVVPHVDSVAEAQDLVRAAKYAPLGQRGSTNNQPLFDFRHVPFAAQNETLNRETMLIPMIETPAAVAAAAEILALDGVDGLLIGSNDLCADLGIPGQYDNPLYQDAVTSVVLEARRAGKPVGIGGIGGRQDLLEKWFAMGASWSLSGADGSIIQAGMKQIGDDYSEINKRVQKLRKGAGEELVEGKIKARYLGTGDEYTRKMSILDIRGREDEFTWQDNGFQVAILPTRERHEFDKKWAEEVYYTEVAEVLKNITGAKHVFVMNHVCRAAPDTTNETKPDGENPNANGPSANAHADFCINDDYMSTMRELSSARLDPDERQILLGARRWGVFNTWKPVKTVHRDPLAMCDCRTVQASDMRLKKRELLPGKLIASTYFSHPHKEDRHQWYYLYEQKPNEMWIFRGYDSDSSRPRFPTGHTAIRTPEVGLDEIPARESIEVRAIVVWD</sequence>
<dbReference type="InterPro" id="IPR040442">
    <property type="entry name" value="Pyrv_kinase-like_dom_sf"/>
</dbReference>
<evidence type="ECO:0000256" key="4">
    <source>
        <dbReference type="ARBA" id="ARBA00023604"/>
    </source>
</evidence>
<feature type="region of interest" description="Disordered" evidence="5">
    <location>
        <begin position="377"/>
        <end position="398"/>
    </location>
</feature>
<evidence type="ECO:0000256" key="1">
    <source>
        <dbReference type="ARBA" id="ARBA00005568"/>
    </source>
</evidence>
<evidence type="ECO:0000256" key="2">
    <source>
        <dbReference type="ARBA" id="ARBA00022723"/>
    </source>
</evidence>
<dbReference type="SUPFAM" id="SSF51621">
    <property type="entry name" value="Phosphoenolpyruvate/pyruvate domain"/>
    <property type="match status" value="1"/>
</dbReference>
<evidence type="ECO:0000313" key="7">
    <source>
        <dbReference type="EMBL" id="KAK7728871.1"/>
    </source>
</evidence>
<dbReference type="Gene3D" id="3.20.20.60">
    <property type="entry name" value="Phosphoenolpyruvate-binding domains"/>
    <property type="match status" value="1"/>
</dbReference>
<evidence type="ECO:0000256" key="3">
    <source>
        <dbReference type="ARBA" id="ARBA00023239"/>
    </source>
</evidence>
<comment type="similarity">
    <text evidence="1">Belongs to the HpcH/HpaI aldolase family.</text>
</comment>
<dbReference type="PANTHER" id="PTHR30502:SF0">
    <property type="entry name" value="PHOSPHOENOLPYRUVATE CARBOXYLASE FAMILY PROTEIN"/>
    <property type="match status" value="1"/>
</dbReference>
<dbReference type="Proteomes" id="UP001430848">
    <property type="component" value="Unassembled WGS sequence"/>
</dbReference>
<gene>
    <name evidence="7" type="ORF">SLS63_006479</name>
</gene>
<evidence type="ECO:0000259" key="6">
    <source>
        <dbReference type="Pfam" id="PF03328"/>
    </source>
</evidence>
<proteinExistence type="inferred from homology"/>
<dbReference type="InterPro" id="IPR050251">
    <property type="entry name" value="HpcH-HpaI_aldolase"/>
</dbReference>
<dbReference type="Pfam" id="PF03328">
    <property type="entry name" value="HpcH_HpaI"/>
    <property type="match status" value="1"/>
</dbReference>
<dbReference type="InterPro" id="IPR015813">
    <property type="entry name" value="Pyrv/PenolPyrv_kinase-like_dom"/>
</dbReference>
<keyword evidence="3" id="KW-0456">Lyase</keyword>
<dbReference type="InterPro" id="IPR044053">
    <property type="entry name" value="AsaB-like"/>
</dbReference>
<feature type="domain" description="HpcH/HpaI aldolase/citrate lyase" evidence="6">
    <location>
        <begin position="42"/>
        <end position="224"/>
    </location>
</feature>
<evidence type="ECO:0000256" key="5">
    <source>
        <dbReference type="SAM" id="MobiDB-lite"/>
    </source>
</evidence>
<protein>
    <recommendedName>
        <fullName evidence="6">HpcH/HpaI aldolase/citrate lyase domain-containing protein</fullName>
    </recommendedName>
</protein>
<organism evidence="7 8">
    <name type="scientific">Diaporthe eres</name>
    <name type="common">Phomopsis oblonga</name>
    <dbReference type="NCBI Taxonomy" id="83184"/>
    <lineage>
        <taxon>Eukaryota</taxon>
        <taxon>Fungi</taxon>
        <taxon>Dikarya</taxon>
        <taxon>Ascomycota</taxon>
        <taxon>Pezizomycotina</taxon>
        <taxon>Sordariomycetes</taxon>
        <taxon>Sordariomycetidae</taxon>
        <taxon>Diaporthales</taxon>
        <taxon>Diaporthaceae</taxon>
        <taxon>Diaporthe</taxon>
        <taxon>Diaporthe eres species complex</taxon>
    </lineage>
</organism>
<comment type="similarity">
    <text evidence="4">Belongs to the asaB hydroxylase/desaturase family.</text>
</comment>
<dbReference type="InterPro" id="IPR005000">
    <property type="entry name" value="Aldolase/citrate-lyase_domain"/>
</dbReference>
<dbReference type="PANTHER" id="PTHR30502">
    <property type="entry name" value="2-KETO-3-DEOXY-L-RHAMNONATE ALDOLASE"/>
    <property type="match status" value="1"/>
</dbReference>
<accession>A0ABR1P8E6</accession>
<keyword evidence="2" id="KW-0479">Metal-binding</keyword>
<dbReference type="NCBIfam" id="NF041278">
    <property type="entry name" value="CmcJ_NvfI_EfuI"/>
    <property type="match status" value="1"/>
</dbReference>
<name>A0ABR1P8E6_DIAER</name>
<reference evidence="7 8" key="1">
    <citation type="submission" date="2024-02" db="EMBL/GenBank/DDBJ databases">
        <title>De novo assembly and annotation of 12 fungi associated with fruit tree decline syndrome in Ontario, Canada.</title>
        <authorList>
            <person name="Sulman M."/>
            <person name="Ellouze W."/>
            <person name="Ilyukhin E."/>
        </authorList>
    </citation>
    <scope>NUCLEOTIDE SEQUENCE [LARGE SCALE GENOMIC DNA]</scope>
    <source>
        <strain evidence="7 8">M169</strain>
    </source>
</reference>
<keyword evidence="8" id="KW-1185">Reference proteome</keyword>